<name>A0A169QLU0_9HYPH</name>
<dbReference type="InterPro" id="IPR005224">
    <property type="entry name" value="SfsA"/>
</dbReference>
<dbReference type="RefSeq" id="WP_096483568.1">
    <property type="nucleotide sequence ID" value="NZ_AP014809.1"/>
</dbReference>
<dbReference type="HAMAP" id="MF_00095">
    <property type="entry name" value="SfsA"/>
    <property type="match status" value="1"/>
</dbReference>
<comment type="similarity">
    <text evidence="1">Belongs to the SfsA family.</text>
</comment>
<dbReference type="Gene3D" id="2.40.50.580">
    <property type="match status" value="1"/>
</dbReference>
<dbReference type="AlphaFoldDB" id="A0A169QLU0"/>
<organism evidence="4 5">
    <name type="scientific">Methylorubrum populi</name>
    <dbReference type="NCBI Taxonomy" id="223967"/>
    <lineage>
        <taxon>Bacteria</taxon>
        <taxon>Pseudomonadati</taxon>
        <taxon>Pseudomonadota</taxon>
        <taxon>Alphaproteobacteria</taxon>
        <taxon>Hyphomicrobiales</taxon>
        <taxon>Methylobacteriaceae</taxon>
        <taxon>Methylorubrum</taxon>
    </lineage>
</organism>
<gene>
    <name evidence="1" type="primary">sfsA</name>
    <name evidence="4" type="ORF">MPPM_0487</name>
</gene>
<accession>A0A169QLU0</accession>
<feature type="domain" description="Sugar fermentation stimulation protein C-terminal" evidence="2">
    <location>
        <begin position="87"/>
        <end position="224"/>
    </location>
</feature>
<dbReference type="Gene3D" id="3.40.1350.60">
    <property type="match status" value="1"/>
</dbReference>
<dbReference type="Pfam" id="PF03749">
    <property type="entry name" value="SfsA"/>
    <property type="match status" value="1"/>
</dbReference>
<dbReference type="EMBL" id="AP014809">
    <property type="protein sequence ID" value="BAU89092.1"/>
    <property type="molecule type" value="Genomic_DNA"/>
</dbReference>
<proteinExistence type="inferred from homology"/>
<dbReference type="CDD" id="cd22359">
    <property type="entry name" value="SfsA-like_bacterial"/>
    <property type="match status" value="1"/>
</dbReference>
<dbReference type="PANTHER" id="PTHR30545:SF2">
    <property type="entry name" value="SUGAR FERMENTATION STIMULATION PROTEIN A"/>
    <property type="match status" value="1"/>
</dbReference>
<protein>
    <recommendedName>
        <fullName evidence="1">Sugar fermentation stimulation protein homolog</fullName>
    </recommendedName>
</protein>
<evidence type="ECO:0000259" key="3">
    <source>
        <dbReference type="Pfam" id="PF17746"/>
    </source>
</evidence>
<evidence type="ECO:0000313" key="4">
    <source>
        <dbReference type="EMBL" id="BAU89092.1"/>
    </source>
</evidence>
<dbReference type="InterPro" id="IPR041465">
    <property type="entry name" value="SfsA_N"/>
</dbReference>
<dbReference type="OrthoDB" id="9802365at2"/>
<dbReference type="NCBIfam" id="TIGR00230">
    <property type="entry name" value="sfsA"/>
    <property type="match status" value="1"/>
</dbReference>
<dbReference type="Pfam" id="PF17746">
    <property type="entry name" value="SfsA_N"/>
    <property type="match status" value="1"/>
</dbReference>
<dbReference type="PANTHER" id="PTHR30545">
    <property type="entry name" value="SUGAR FERMENTATION STIMULATION PROTEIN A"/>
    <property type="match status" value="1"/>
</dbReference>
<dbReference type="Proteomes" id="UP000218288">
    <property type="component" value="Chromosome"/>
</dbReference>
<sequence>MRFPSPLIEGRLVRRYKRFLADVTLSDGTMVTAHCANPGAMLGLNAEGFRVLLSPSTNPARKLGFSLELVEADLPGGPQWVGINTARPNALVAEAFREGQLAPLAGYDTLRPEVAYGKASRVDFLASGGGLPPCHVEVKNCHLMRRAGLAEFPDCKAARSARHMEELAGVVAAGGRAMLIVVIQMRAEAFDVARDIDPAFDRALRAALAAGVEAYAYACAVGPEGVVIDAPVSILTPGAPAPPARTSG</sequence>
<dbReference type="GO" id="GO:0003677">
    <property type="term" value="F:DNA binding"/>
    <property type="evidence" value="ECO:0007669"/>
    <property type="project" value="InterPro"/>
</dbReference>
<evidence type="ECO:0000259" key="2">
    <source>
        <dbReference type="Pfam" id="PF03749"/>
    </source>
</evidence>
<feature type="domain" description="SfsA N-terminal OB" evidence="3">
    <location>
        <begin position="13"/>
        <end position="83"/>
    </location>
</feature>
<evidence type="ECO:0000313" key="5">
    <source>
        <dbReference type="Proteomes" id="UP000218288"/>
    </source>
</evidence>
<dbReference type="InterPro" id="IPR040452">
    <property type="entry name" value="SfsA_C"/>
</dbReference>
<reference evidence="4 5" key="1">
    <citation type="journal article" date="2016" name="Genome Announc.">
        <title>Complete Genome Sequence of Methylobacterium populi P-1M, Isolated from Pink-Pigmented Household Biofilm.</title>
        <authorList>
            <person name="Morohoshi T."/>
            <person name="Ikeda T."/>
        </authorList>
    </citation>
    <scope>NUCLEOTIDE SEQUENCE [LARGE SCALE GENOMIC DNA]</scope>
    <source>
        <strain evidence="4 5">P-1M</strain>
    </source>
</reference>
<evidence type="ECO:0000256" key="1">
    <source>
        <dbReference type="HAMAP-Rule" id="MF_00095"/>
    </source>
</evidence>